<protein>
    <submittedName>
        <fullName evidence="2">cAMP-binding protein</fullName>
    </submittedName>
</protein>
<keyword evidence="3" id="KW-1185">Reference proteome</keyword>
<dbReference type="SUPFAM" id="SSF51206">
    <property type="entry name" value="cAMP-binding domain-like"/>
    <property type="match status" value="1"/>
</dbReference>
<gene>
    <name evidence="2" type="ORF">GCM10007424_10990</name>
</gene>
<accession>A0ABQ1JS20</accession>
<dbReference type="Gene3D" id="2.60.120.10">
    <property type="entry name" value="Jelly Rolls"/>
    <property type="match status" value="1"/>
</dbReference>
<name>A0ABQ1JS20_9FLAO</name>
<dbReference type="EMBL" id="BMJE01000002">
    <property type="protein sequence ID" value="GGB72841.1"/>
    <property type="molecule type" value="Genomic_DNA"/>
</dbReference>
<reference evidence="3" key="1">
    <citation type="journal article" date="2019" name="Int. J. Syst. Evol. Microbiol.">
        <title>The Global Catalogue of Microorganisms (GCM) 10K type strain sequencing project: providing services to taxonomists for standard genome sequencing and annotation.</title>
        <authorList>
            <consortium name="The Broad Institute Genomics Platform"/>
            <consortium name="The Broad Institute Genome Sequencing Center for Infectious Disease"/>
            <person name="Wu L."/>
            <person name="Ma J."/>
        </authorList>
    </citation>
    <scope>NUCLEOTIDE SEQUENCE [LARGE SCALE GENOMIC DNA]</scope>
    <source>
        <strain evidence="3">CGMCC 1.15461</strain>
    </source>
</reference>
<evidence type="ECO:0000313" key="3">
    <source>
        <dbReference type="Proteomes" id="UP000615760"/>
    </source>
</evidence>
<dbReference type="Pfam" id="PF00027">
    <property type="entry name" value="cNMP_binding"/>
    <property type="match status" value="1"/>
</dbReference>
<sequence>MVNILTTAIRTFMVMKEFIEFVLQFGELNTQQIKLIRQKAKEITLEKEAYFAEAGKVLNEVCFVLDGILRICYYNNKGEEITKIFVEENHLLYDLKNAPSTEYIQAATPCKLLVFSNADWREISDTILVWEPIIQKITNKALVEKLQRVSPLVAQDATTRYLEFLEKYPTLANRIPLSYIASYLGITQQSLSRIRKNIR</sequence>
<comment type="caution">
    <text evidence="2">The sequence shown here is derived from an EMBL/GenBank/DDBJ whole genome shotgun (WGS) entry which is preliminary data.</text>
</comment>
<organism evidence="2 3">
    <name type="scientific">Flavobacterium suaedae</name>
    <dbReference type="NCBI Taxonomy" id="1767027"/>
    <lineage>
        <taxon>Bacteria</taxon>
        <taxon>Pseudomonadati</taxon>
        <taxon>Bacteroidota</taxon>
        <taxon>Flavobacteriia</taxon>
        <taxon>Flavobacteriales</taxon>
        <taxon>Flavobacteriaceae</taxon>
        <taxon>Flavobacterium</taxon>
    </lineage>
</organism>
<proteinExistence type="predicted"/>
<evidence type="ECO:0000313" key="2">
    <source>
        <dbReference type="EMBL" id="GGB72841.1"/>
    </source>
</evidence>
<dbReference type="InterPro" id="IPR000595">
    <property type="entry name" value="cNMP-bd_dom"/>
</dbReference>
<dbReference type="Proteomes" id="UP000615760">
    <property type="component" value="Unassembled WGS sequence"/>
</dbReference>
<evidence type="ECO:0000259" key="1">
    <source>
        <dbReference type="Pfam" id="PF00027"/>
    </source>
</evidence>
<feature type="domain" description="Cyclic nucleotide-binding" evidence="1">
    <location>
        <begin position="44"/>
        <end position="123"/>
    </location>
</feature>
<dbReference type="InterPro" id="IPR018490">
    <property type="entry name" value="cNMP-bd_dom_sf"/>
</dbReference>
<dbReference type="InterPro" id="IPR014710">
    <property type="entry name" value="RmlC-like_jellyroll"/>
</dbReference>